<keyword evidence="3" id="KW-0808">Transferase</keyword>
<evidence type="ECO:0000256" key="2">
    <source>
        <dbReference type="SAM" id="SignalP"/>
    </source>
</evidence>
<name>A0A5M3YLK3_ASPTE</name>
<protein>
    <submittedName>
        <fullName evidence="3">FIK kinase</fullName>
    </submittedName>
</protein>
<proteinExistence type="predicted"/>
<feature type="compositionally biased region" description="Basic and acidic residues" evidence="1">
    <location>
        <begin position="55"/>
        <end position="102"/>
    </location>
</feature>
<feature type="chain" id="PRO_5043366326" evidence="2">
    <location>
        <begin position="26"/>
        <end position="108"/>
    </location>
</feature>
<keyword evidence="2" id="KW-0732">Signal</keyword>
<reference evidence="3 4" key="1">
    <citation type="submission" date="2020-01" db="EMBL/GenBank/DDBJ databases">
        <title>Aspergillus terreus IFO 6365 whole genome shotgun sequence.</title>
        <authorList>
            <person name="Kanamasa S."/>
            <person name="Takahashi H."/>
        </authorList>
    </citation>
    <scope>NUCLEOTIDE SEQUENCE [LARGE SCALE GENOMIC DNA]</scope>
    <source>
        <strain evidence="3 4">IFO 6365</strain>
    </source>
</reference>
<dbReference type="GO" id="GO:0016301">
    <property type="term" value="F:kinase activity"/>
    <property type="evidence" value="ECO:0007669"/>
    <property type="project" value="UniProtKB-KW"/>
</dbReference>
<comment type="caution">
    <text evidence="3">The sequence shown here is derived from an EMBL/GenBank/DDBJ whole genome shotgun (WGS) entry which is preliminary data.</text>
</comment>
<dbReference type="EMBL" id="BLJY01000001">
    <property type="protein sequence ID" value="GFF12273.1"/>
    <property type="molecule type" value="Genomic_DNA"/>
</dbReference>
<evidence type="ECO:0000313" key="3">
    <source>
        <dbReference type="EMBL" id="GFF12273.1"/>
    </source>
</evidence>
<sequence>MKLYLPIALMLAALAIAGPANNAEAGKGDHCHHHDKFKDKERTACVHRCHRRFCHDGKHGHDHDGHDGHDGKDGHDGHDGHDGKDGYDGHDGHDGKDGKGHDYDDDDK</sequence>
<keyword evidence="4" id="KW-1185">Reference proteome</keyword>
<feature type="signal peptide" evidence="2">
    <location>
        <begin position="1"/>
        <end position="25"/>
    </location>
</feature>
<evidence type="ECO:0000313" key="4">
    <source>
        <dbReference type="Proteomes" id="UP000452235"/>
    </source>
</evidence>
<accession>A0A5M3YLK3</accession>
<keyword evidence="3" id="KW-0418">Kinase</keyword>
<organism evidence="3 4">
    <name type="scientific">Aspergillus terreus</name>
    <dbReference type="NCBI Taxonomy" id="33178"/>
    <lineage>
        <taxon>Eukaryota</taxon>
        <taxon>Fungi</taxon>
        <taxon>Dikarya</taxon>
        <taxon>Ascomycota</taxon>
        <taxon>Pezizomycotina</taxon>
        <taxon>Eurotiomycetes</taxon>
        <taxon>Eurotiomycetidae</taxon>
        <taxon>Eurotiales</taxon>
        <taxon>Aspergillaceae</taxon>
        <taxon>Aspergillus</taxon>
        <taxon>Aspergillus subgen. Circumdati</taxon>
    </lineage>
</organism>
<evidence type="ECO:0000256" key="1">
    <source>
        <dbReference type="SAM" id="MobiDB-lite"/>
    </source>
</evidence>
<dbReference type="AlphaFoldDB" id="A0A5M3YLK3"/>
<dbReference type="Proteomes" id="UP000452235">
    <property type="component" value="Unassembled WGS sequence"/>
</dbReference>
<feature type="region of interest" description="Disordered" evidence="1">
    <location>
        <begin position="55"/>
        <end position="108"/>
    </location>
</feature>
<gene>
    <name evidence="3" type="ORF">ATEIFO6365_0001049600</name>
</gene>